<sequence length="220" mass="24821">MLSATVSTISLHGRYQASTRGTTNWPGLLLRTSAHSYPYHTSLGLQATTFTIGIELRLPFIRFELLESSRSTRITPSLCIVQRHSGPRCRIYFTESRHPNVVLCLRLDLRAPSCCCLLLLFEMHIPTATSFSLPYKRMPAGCQKPNLFLPLHLCSENSVSPKCCSSPKESRMPKDNQMPCHAMRTRVMCSIYTARLEMAHCVETRSLKMTVGKADKARGW</sequence>
<accession>A0A9P8YAZ1</accession>
<dbReference type="RefSeq" id="XP_046015261.1">
    <property type="nucleotide sequence ID" value="XM_046163528.1"/>
</dbReference>
<gene>
    <name evidence="1" type="ORF">B0I36DRAFT_89022</name>
</gene>
<organism evidence="1 2">
    <name type="scientific">Microdochium trichocladiopsis</name>
    <dbReference type="NCBI Taxonomy" id="1682393"/>
    <lineage>
        <taxon>Eukaryota</taxon>
        <taxon>Fungi</taxon>
        <taxon>Dikarya</taxon>
        <taxon>Ascomycota</taxon>
        <taxon>Pezizomycotina</taxon>
        <taxon>Sordariomycetes</taxon>
        <taxon>Xylariomycetidae</taxon>
        <taxon>Xylariales</taxon>
        <taxon>Microdochiaceae</taxon>
        <taxon>Microdochium</taxon>
    </lineage>
</organism>
<keyword evidence="2" id="KW-1185">Reference proteome</keyword>
<name>A0A9P8YAZ1_9PEZI</name>
<evidence type="ECO:0000313" key="1">
    <source>
        <dbReference type="EMBL" id="KAH7035168.1"/>
    </source>
</evidence>
<proteinExistence type="predicted"/>
<dbReference type="GeneID" id="70193074"/>
<protein>
    <submittedName>
        <fullName evidence="1">Uncharacterized protein</fullName>
    </submittedName>
</protein>
<comment type="caution">
    <text evidence="1">The sequence shown here is derived from an EMBL/GenBank/DDBJ whole genome shotgun (WGS) entry which is preliminary data.</text>
</comment>
<dbReference type="Proteomes" id="UP000756346">
    <property type="component" value="Unassembled WGS sequence"/>
</dbReference>
<evidence type="ECO:0000313" key="2">
    <source>
        <dbReference type="Proteomes" id="UP000756346"/>
    </source>
</evidence>
<dbReference type="AlphaFoldDB" id="A0A9P8YAZ1"/>
<dbReference type="EMBL" id="JAGTJQ010000003">
    <property type="protein sequence ID" value="KAH7035168.1"/>
    <property type="molecule type" value="Genomic_DNA"/>
</dbReference>
<reference evidence="1" key="1">
    <citation type="journal article" date="2021" name="Nat. Commun.">
        <title>Genetic determinants of endophytism in the Arabidopsis root mycobiome.</title>
        <authorList>
            <person name="Mesny F."/>
            <person name="Miyauchi S."/>
            <person name="Thiergart T."/>
            <person name="Pickel B."/>
            <person name="Atanasova L."/>
            <person name="Karlsson M."/>
            <person name="Huettel B."/>
            <person name="Barry K.W."/>
            <person name="Haridas S."/>
            <person name="Chen C."/>
            <person name="Bauer D."/>
            <person name="Andreopoulos W."/>
            <person name="Pangilinan J."/>
            <person name="LaButti K."/>
            <person name="Riley R."/>
            <person name="Lipzen A."/>
            <person name="Clum A."/>
            <person name="Drula E."/>
            <person name="Henrissat B."/>
            <person name="Kohler A."/>
            <person name="Grigoriev I.V."/>
            <person name="Martin F.M."/>
            <person name="Hacquard S."/>
        </authorList>
    </citation>
    <scope>NUCLEOTIDE SEQUENCE</scope>
    <source>
        <strain evidence="1">MPI-CAGE-CH-0230</strain>
    </source>
</reference>